<dbReference type="Proteomes" id="UP000198287">
    <property type="component" value="Unassembled WGS sequence"/>
</dbReference>
<protein>
    <submittedName>
        <fullName evidence="1">Uncharacterized protein</fullName>
    </submittedName>
</protein>
<dbReference type="EMBL" id="LNIX01000016">
    <property type="protein sequence ID" value="OXA45911.1"/>
    <property type="molecule type" value="Genomic_DNA"/>
</dbReference>
<dbReference type="AlphaFoldDB" id="A0A226DMS2"/>
<keyword evidence="2" id="KW-1185">Reference proteome</keyword>
<proteinExistence type="predicted"/>
<accession>A0A226DMS2</accession>
<evidence type="ECO:0000313" key="2">
    <source>
        <dbReference type="Proteomes" id="UP000198287"/>
    </source>
</evidence>
<comment type="caution">
    <text evidence="1">The sequence shown here is derived from an EMBL/GenBank/DDBJ whole genome shotgun (WGS) entry which is preliminary data.</text>
</comment>
<organism evidence="1 2">
    <name type="scientific">Folsomia candida</name>
    <name type="common">Springtail</name>
    <dbReference type="NCBI Taxonomy" id="158441"/>
    <lineage>
        <taxon>Eukaryota</taxon>
        <taxon>Metazoa</taxon>
        <taxon>Ecdysozoa</taxon>
        <taxon>Arthropoda</taxon>
        <taxon>Hexapoda</taxon>
        <taxon>Collembola</taxon>
        <taxon>Entomobryomorpha</taxon>
        <taxon>Isotomoidea</taxon>
        <taxon>Isotomidae</taxon>
        <taxon>Proisotominae</taxon>
        <taxon>Folsomia</taxon>
    </lineage>
</organism>
<name>A0A226DMS2_FOLCA</name>
<evidence type="ECO:0000313" key="1">
    <source>
        <dbReference type="EMBL" id="OXA45911.1"/>
    </source>
</evidence>
<reference evidence="1 2" key="1">
    <citation type="submission" date="2015-12" db="EMBL/GenBank/DDBJ databases">
        <title>The genome of Folsomia candida.</title>
        <authorList>
            <person name="Faddeeva A."/>
            <person name="Derks M.F."/>
            <person name="Anvar Y."/>
            <person name="Smit S."/>
            <person name="Van Straalen N."/>
            <person name="Roelofs D."/>
        </authorList>
    </citation>
    <scope>NUCLEOTIDE SEQUENCE [LARGE SCALE GENOMIC DNA]</scope>
    <source>
        <strain evidence="1 2">VU population</strain>
        <tissue evidence="1">Whole body</tissue>
    </source>
</reference>
<gene>
    <name evidence="1" type="ORF">Fcan01_19302</name>
</gene>
<sequence length="181" mass="20462">MIGDRQYFKIKNLYLFCSAIFEVFEVSKIRTTPPPSHRSGYHTSWSGKLRTLLKTWPLDYSTPSATISAQEGRWWMGHDLGSLWYTGQGSILCMPSETGLFYRVNLVHEGLGNTVVKIIHSNPSDCNYGGLLIDILHRIDKWFKNLENCTIHGLETFGNLSHAGRNLTKDDISDVLDRGVG</sequence>